<proteinExistence type="predicted"/>
<dbReference type="EMBL" id="QUAH01000002">
    <property type="protein sequence ID" value="RFT16618.1"/>
    <property type="molecule type" value="Genomic_DNA"/>
</dbReference>
<accession>A0A3E2BPH3</accession>
<evidence type="ECO:0000313" key="3">
    <source>
        <dbReference type="Proteomes" id="UP000257323"/>
    </source>
</evidence>
<evidence type="ECO:0000313" key="2">
    <source>
        <dbReference type="EMBL" id="RFT16618.1"/>
    </source>
</evidence>
<comment type="caution">
    <text evidence="2">The sequence shown here is derived from an EMBL/GenBank/DDBJ whole genome shotgun (WGS) entry which is preliminary data.</text>
</comment>
<dbReference type="AlphaFoldDB" id="A0A3E2BPH3"/>
<keyword evidence="1" id="KW-0472">Membrane</keyword>
<keyword evidence="1" id="KW-1133">Transmembrane helix</keyword>
<protein>
    <submittedName>
        <fullName evidence="2">Uncharacterized protein</fullName>
    </submittedName>
</protein>
<gene>
    <name evidence="2" type="ORF">OP8BY_1231</name>
</gene>
<sequence>MPARARPEIRKMSVDVKINDDKNPLWILVLGVIHASLYCHFQRRAFPVARKLNKFMFSGQ</sequence>
<dbReference type="Proteomes" id="UP000257323">
    <property type="component" value="Unassembled WGS sequence"/>
</dbReference>
<name>A0A3E2BPH3_9BACT</name>
<evidence type="ECO:0000256" key="1">
    <source>
        <dbReference type="SAM" id="Phobius"/>
    </source>
</evidence>
<organism evidence="2 3">
    <name type="scientific">Candidatus Saccharicenans subterraneus</name>
    <dbReference type="NCBI Taxonomy" id="2508984"/>
    <lineage>
        <taxon>Bacteria</taxon>
        <taxon>Candidatus Aminicenantota</taxon>
        <taxon>Candidatus Aminicenantia</taxon>
        <taxon>Candidatus Aminicenantales</taxon>
        <taxon>Candidatus Saccharicenantaceae</taxon>
        <taxon>Candidatus Saccharicenans</taxon>
    </lineage>
</organism>
<keyword evidence="1" id="KW-0812">Transmembrane</keyword>
<reference evidence="2 3" key="1">
    <citation type="submission" date="2018-08" db="EMBL/GenBank/DDBJ databases">
        <title>Genome analysis of the thermophilic bacterium of the candidate phylum Aminicenantes from deep subsurface aquifer revealed its physiology and ecological role.</title>
        <authorList>
            <person name="Kadnikov V.V."/>
            <person name="Mardanov A.V."/>
            <person name="Beletsky A.V."/>
            <person name="Karnachuk O.V."/>
            <person name="Ravin N.V."/>
        </authorList>
    </citation>
    <scope>NUCLEOTIDE SEQUENCE [LARGE SCALE GENOMIC DNA]</scope>
    <source>
        <strain evidence="2">BY38</strain>
    </source>
</reference>
<feature type="transmembrane region" description="Helical" evidence="1">
    <location>
        <begin position="24"/>
        <end position="41"/>
    </location>
</feature>